<dbReference type="KEGG" id="cci:CC1G_13760"/>
<gene>
    <name evidence="1" type="ORF">CC1G_13760</name>
</gene>
<dbReference type="InParanoid" id="D6RK88"/>
<proteinExistence type="predicted"/>
<sequence>MRVESRLLTSYTSHKIRVCNDRDEIKLARMHFGRKAERDYKYFVFVRRDFPARRENEGTRRELEAEEID</sequence>
<protein>
    <submittedName>
        <fullName evidence="1">Uncharacterized protein</fullName>
    </submittedName>
</protein>
<dbReference type="AlphaFoldDB" id="D6RK88"/>
<dbReference type="EMBL" id="AACS02000001">
    <property type="protein sequence ID" value="EFI28734.1"/>
    <property type="molecule type" value="Genomic_DNA"/>
</dbReference>
<organism evidence="1 2">
    <name type="scientific">Coprinopsis cinerea (strain Okayama-7 / 130 / ATCC MYA-4618 / FGSC 9003)</name>
    <name type="common">Inky cap fungus</name>
    <name type="synonym">Hormographiella aspergillata</name>
    <dbReference type="NCBI Taxonomy" id="240176"/>
    <lineage>
        <taxon>Eukaryota</taxon>
        <taxon>Fungi</taxon>
        <taxon>Dikarya</taxon>
        <taxon>Basidiomycota</taxon>
        <taxon>Agaricomycotina</taxon>
        <taxon>Agaricomycetes</taxon>
        <taxon>Agaricomycetidae</taxon>
        <taxon>Agaricales</taxon>
        <taxon>Agaricineae</taxon>
        <taxon>Psathyrellaceae</taxon>
        <taxon>Coprinopsis</taxon>
    </lineage>
</organism>
<evidence type="ECO:0000313" key="1">
    <source>
        <dbReference type="EMBL" id="EFI28734.1"/>
    </source>
</evidence>
<keyword evidence="2" id="KW-1185">Reference proteome</keyword>
<comment type="caution">
    <text evidence="1">The sequence shown here is derived from an EMBL/GenBank/DDBJ whole genome shotgun (WGS) entry which is preliminary data.</text>
</comment>
<dbReference type="RefSeq" id="XP_002912228.1">
    <property type="nucleotide sequence ID" value="XM_002912182.1"/>
</dbReference>
<dbReference type="HOGENOM" id="CLU_2775840_0_0_1"/>
<name>D6RK88_COPC7</name>
<accession>D6RK88</accession>
<dbReference type="Proteomes" id="UP000001861">
    <property type="component" value="Unassembled WGS sequence"/>
</dbReference>
<dbReference type="VEuPathDB" id="FungiDB:CC1G_13760"/>
<evidence type="ECO:0000313" key="2">
    <source>
        <dbReference type="Proteomes" id="UP000001861"/>
    </source>
</evidence>
<reference evidence="1 2" key="1">
    <citation type="journal article" date="2010" name="Proc. Natl. Acad. Sci. U.S.A.">
        <title>Insights into evolution of multicellular fungi from the assembled chromosomes of the mushroom Coprinopsis cinerea (Coprinus cinereus).</title>
        <authorList>
            <person name="Stajich J.E."/>
            <person name="Wilke S.K."/>
            <person name="Ahren D."/>
            <person name="Au C.H."/>
            <person name="Birren B.W."/>
            <person name="Borodovsky M."/>
            <person name="Burns C."/>
            <person name="Canback B."/>
            <person name="Casselton L.A."/>
            <person name="Cheng C.K."/>
            <person name="Deng J."/>
            <person name="Dietrich F.S."/>
            <person name="Fargo D.C."/>
            <person name="Farman M.L."/>
            <person name="Gathman A.C."/>
            <person name="Goldberg J."/>
            <person name="Guigo R."/>
            <person name="Hoegger P.J."/>
            <person name="Hooker J.B."/>
            <person name="Huggins A."/>
            <person name="James T.Y."/>
            <person name="Kamada T."/>
            <person name="Kilaru S."/>
            <person name="Kodira C."/>
            <person name="Kues U."/>
            <person name="Kupfer D."/>
            <person name="Kwan H.S."/>
            <person name="Lomsadze A."/>
            <person name="Li W."/>
            <person name="Lilly W.W."/>
            <person name="Ma L.J."/>
            <person name="Mackey A.J."/>
            <person name="Manning G."/>
            <person name="Martin F."/>
            <person name="Muraguchi H."/>
            <person name="Natvig D.O."/>
            <person name="Palmerini H."/>
            <person name="Ramesh M.A."/>
            <person name="Rehmeyer C.J."/>
            <person name="Roe B.A."/>
            <person name="Shenoy N."/>
            <person name="Stanke M."/>
            <person name="Ter-Hovhannisyan V."/>
            <person name="Tunlid A."/>
            <person name="Velagapudi R."/>
            <person name="Vision T.J."/>
            <person name="Zeng Q."/>
            <person name="Zolan M.E."/>
            <person name="Pukkila P.J."/>
        </authorList>
    </citation>
    <scope>NUCLEOTIDE SEQUENCE [LARGE SCALE GENOMIC DNA]</scope>
    <source>
        <strain evidence="2">Okayama-7 / 130 / ATCC MYA-4618 / FGSC 9003</strain>
    </source>
</reference>
<dbReference type="GeneID" id="6012448"/>